<evidence type="ECO:0000256" key="1">
    <source>
        <dbReference type="SAM" id="Phobius"/>
    </source>
</evidence>
<sequence>MKIKPNPMSLQTQLPYWLFLSAIIVAIINNLLNWILKTESGIFRYPATYLFLAFFLLVIFDIIYYAIKKKPADLWRLGWLGIIGIFGFFNPGLYAFFGFFGFFGLKIGKK</sequence>
<accession>A0A1G1YHN0</accession>
<name>A0A1G1YHN0_9BACT</name>
<keyword evidence="1" id="KW-0812">Transmembrane</keyword>
<keyword evidence="1" id="KW-0472">Membrane</keyword>
<organism evidence="2 3">
    <name type="scientific">Candidatus Buchananbacteria bacterium RIFCSPHIGHO2_02_FULL_45_11b</name>
    <dbReference type="NCBI Taxonomy" id="1797541"/>
    <lineage>
        <taxon>Bacteria</taxon>
        <taxon>Candidatus Buchananiibacteriota</taxon>
    </lineage>
</organism>
<evidence type="ECO:0000313" key="3">
    <source>
        <dbReference type="Proteomes" id="UP000178501"/>
    </source>
</evidence>
<proteinExistence type="predicted"/>
<keyword evidence="1" id="KW-1133">Transmembrane helix</keyword>
<dbReference type="AlphaFoldDB" id="A0A1G1YHN0"/>
<feature type="transmembrane region" description="Helical" evidence="1">
    <location>
        <begin position="16"/>
        <end position="36"/>
    </location>
</feature>
<comment type="caution">
    <text evidence="2">The sequence shown here is derived from an EMBL/GenBank/DDBJ whole genome shotgun (WGS) entry which is preliminary data.</text>
</comment>
<dbReference type="Proteomes" id="UP000178501">
    <property type="component" value="Unassembled WGS sequence"/>
</dbReference>
<gene>
    <name evidence="2" type="ORF">A3J65_03410</name>
</gene>
<dbReference type="EMBL" id="MHIK01000022">
    <property type="protein sequence ID" value="OGY51863.1"/>
    <property type="molecule type" value="Genomic_DNA"/>
</dbReference>
<evidence type="ECO:0000313" key="2">
    <source>
        <dbReference type="EMBL" id="OGY51863.1"/>
    </source>
</evidence>
<feature type="transmembrane region" description="Helical" evidence="1">
    <location>
        <begin position="79"/>
        <end position="105"/>
    </location>
</feature>
<reference evidence="2 3" key="1">
    <citation type="journal article" date="2016" name="Nat. Commun.">
        <title>Thousands of microbial genomes shed light on interconnected biogeochemical processes in an aquifer system.</title>
        <authorList>
            <person name="Anantharaman K."/>
            <person name="Brown C.T."/>
            <person name="Hug L.A."/>
            <person name="Sharon I."/>
            <person name="Castelle C.J."/>
            <person name="Probst A.J."/>
            <person name="Thomas B.C."/>
            <person name="Singh A."/>
            <person name="Wilkins M.J."/>
            <person name="Karaoz U."/>
            <person name="Brodie E.L."/>
            <person name="Williams K.H."/>
            <person name="Hubbard S.S."/>
            <person name="Banfield J.F."/>
        </authorList>
    </citation>
    <scope>NUCLEOTIDE SEQUENCE [LARGE SCALE GENOMIC DNA]</scope>
</reference>
<protein>
    <submittedName>
        <fullName evidence="2">Uncharacterized protein</fullName>
    </submittedName>
</protein>
<feature type="transmembrane region" description="Helical" evidence="1">
    <location>
        <begin position="48"/>
        <end position="67"/>
    </location>
</feature>